<accession>A0A120A4A5</accession>
<sequence length="301" mass="35468">MNTYNQHIRIEEDGSQELYPFDYLEFYESNIHPYEDFKLGNESKRIYEGITASEFRKKHKAGFLNVMQEVLNDKRLEKLQEELETEEKQVCMFNLYILAMFLVERCKTRYVFLLKPTIQETLSALNNVSKITFTNRDGSIAESTSDILIQTLLDALEANKECDTDTCQVEKVVAWDKVANNSVMQSYFVHDLSAFLHEYFPVKRKKDAQISTKEVELILYLMKLFGLSKEELTNKRYWQLMNTYERIDKRITDLGEFSINGKTVTMPLLFIPYSMWNNGKIDWIDKDLPRFNGEIGHTIKF</sequence>
<proteinExistence type="predicted"/>
<dbReference type="RefSeq" id="WP_007215407.1">
    <property type="nucleotide sequence ID" value="NZ_CABMLT010000008.1"/>
</dbReference>
<evidence type="ECO:0000313" key="2">
    <source>
        <dbReference type="Proteomes" id="UP000448877"/>
    </source>
</evidence>
<reference evidence="1 2" key="1">
    <citation type="journal article" date="2019" name="Nat. Med.">
        <title>A library of human gut bacterial isolates paired with longitudinal multiomics data enables mechanistic microbiome research.</title>
        <authorList>
            <person name="Poyet M."/>
            <person name="Groussin M."/>
            <person name="Gibbons S.M."/>
            <person name="Avila-Pacheco J."/>
            <person name="Jiang X."/>
            <person name="Kearney S.M."/>
            <person name="Perrotta A.R."/>
            <person name="Berdy B."/>
            <person name="Zhao S."/>
            <person name="Lieberman T.D."/>
            <person name="Swanson P.K."/>
            <person name="Smith M."/>
            <person name="Roesemann S."/>
            <person name="Alexander J.E."/>
            <person name="Rich S.A."/>
            <person name="Livny J."/>
            <person name="Vlamakis H."/>
            <person name="Clish C."/>
            <person name="Bullock K."/>
            <person name="Deik A."/>
            <person name="Scott J."/>
            <person name="Pierce K.A."/>
            <person name="Xavier R.J."/>
            <person name="Alm E.J."/>
        </authorList>
    </citation>
    <scope>NUCLEOTIDE SEQUENCE [LARGE SCALE GENOMIC DNA]</scope>
    <source>
        <strain evidence="1 2">BIOML-A6</strain>
    </source>
</reference>
<dbReference type="AlphaFoldDB" id="A0A120A4A5"/>
<protein>
    <submittedName>
        <fullName evidence="1">Uncharacterized protein</fullName>
    </submittedName>
</protein>
<dbReference type="Proteomes" id="UP000448877">
    <property type="component" value="Unassembled WGS sequence"/>
</dbReference>
<comment type="caution">
    <text evidence="1">The sequence shown here is derived from an EMBL/GenBank/DDBJ whole genome shotgun (WGS) entry which is preliminary data.</text>
</comment>
<name>A0A120A4A5_9BACE</name>
<organism evidence="1 2">
    <name type="scientific">Bacteroides cellulosilyticus</name>
    <dbReference type="NCBI Taxonomy" id="246787"/>
    <lineage>
        <taxon>Bacteria</taxon>
        <taxon>Pseudomonadati</taxon>
        <taxon>Bacteroidota</taxon>
        <taxon>Bacteroidia</taxon>
        <taxon>Bacteroidales</taxon>
        <taxon>Bacteroidaceae</taxon>
        <taxon>Bacteroides</taxon>
    </lineage>
</organism>
<evidence type="ECO:0000313" key="1">
    <source>
        <dbReference type="EMBL" id="KAA5423787.1"/>
    </source>
</evidence>
<gene>
    <name evidence="1" type="ORF">F2Y81_01180</name>
</gene>
<dbReference type="EMBL" id="VVYV01000001">
    <property type="protein sequence ID" value="KAA5423787.1"/>
    <property type="molecule type" value="Genomic_DNA"/>
</dbReference>